<dbReference type="AlphaFoldDB" id="A0A6A1WGA4"/>
<proteinExistence type="predicted"/>
<name>A0A6A1WGA4_9ROSI</name>
<evidence type="ECO:0000313" key="2">
    <source>
        <dbReference type="EMBL" id="KAB1224251.1"/>
    </source>
</evidence>
<protein>
    <submittedName>
        <fullName evidence="2">Uncharacterized protein</fullName>
    </submittedName>
</protein>
<evidence type="ECO:0000313" key="3">
    <source>
        <dbReference type="Proteomes" id="UP000516437"/>
    </source>
</evidence>
<dbReference type="Proteomes" id="UP000516437">
    <property type="component" value="Chromosome 2"/>
</dbReference>
<organism evidence="2 3">
    <name type="scientific">Morella rubra</name>
    <name type="common">Chinese bayberry</name>
    <dbReference type="NCBI Taxonomy" id="262757"/>
    <lineage>
        <taxon>Eukaryota</taxon>
        <taxon>Viridiplantae</taxon>
        <taxon>Streptophyta</taxon>
        <taxon>Embryophyta</taxon>
        <taxon>Tracheophyta</taxon>
        <taxon>Spermatophyta</taxon>
        <taxon>Magnoliopsida</taxon>
        <taxon>eudicotyledons</taxon>
        <taxon>Gunneridae</taxon>
        <taxon>Pentapetalae</taxon>
        <taxon>rosids</taxon>
        <taxon>fabids</taxon>
        <taxon>Fagales</taxon>
        <taxon>Myricaceae</taxon>
        <taxon>Morella</taxon>
    </lineage>
</organism>
<keyword evidence="3" id="KW-1185">Reference proteome</keyword>
<dbReference type="EMBL" id="RXIC02000020">
    <property type="protein sequence ID" value="KAB1224251.1"/>
    <property type="molecule type" value="Genomic_DNA"/>
</dbReference>
<gene>
    <name evidence="1" type="ORF">CJ030_MR2G019238</name>
    <name evidence="2" type="ORF">CJ030_MR2G019239</name>
</gene>
<reference evidence="2 3" key="2">
    <citation type="journal article" date="2019" name="Plant Biotechnol. J.">
        <title>The red bayberry genome and genetic basis of sex determination.</title>
        <authorList>
            <person name="Jia H.M."/>
            <person name="Jia H.J."/>
            <person name="Cai Q.L."/>
            <person name="Wang Y."/>
            <person name="Zhao H.B."/>
            <person name="Yang W.F."/>
            <person name="Wang G.Y."/>
            <person name="Li Y.H."/>
            <person name="Zhan D.L."/>
            <person name="Shen Y.T."/>
            <person name="Niu Q.F."/>
            <person name="Chang L."/>
            <person name="Qiu J."/>
            <person name="Zhao L."/>
            <person name="Xie H.B."/>
            <person name="Fu W.Y."/>
            <person name="Jin J."/>
            <person name="Li X.W."/>
            <person name="Jiao Y."/>
            <person name="Zhou C.C."/>
            <person name="Tu T."/>
            <person name="Chai C.Y."/>
            <person name="Gao J.L."/>
            <person name="Fan L.J."/>
            <person name="van de Weg E."/>
            <person name="Wang J.Y."/>
            <person name="Gao Z.S."/>
        </authorList>
    </citation>
    <scope>NUCLEOTIDE SEQUENCE [LARGE SCALE GENOMIC DNA]</scope>
    <source>
        <tissue evidence="2">Leaves</tissue>
    </source>
</reference>
<sequence length="106" mass="12187">MCPSSSDAINTRPTKAALESHGNKGILARSLQTMTMREFQLSELQDVSPDEEFSCLKRLHLIISPFKTRAVMEWWIKSAVIDVSWQECSVLYQEFHCFLPSFFNSL</sequence>
<comment type="caution">
    <text evidence="2">The sequence shown here is derived from an EMBL/GenBank/DDBJ whole genome shotgun (WGS) entry which is preliminary data.</text>
</comment>
<evidence type="ECO:0000313" key="1">
    <source>
        <dbReference type="EMBL" id="KAB1224250.1"/>
    </source>
</evidence>
<reference evidence="2" key="3">
    <citation type="submission" date="2019-09" db="EMBL/GenBank/DDBJ databases">
        <authorList>
            <person name="Gao Z."/>
        </authorList>
    </citation>
    <scope>NUCLEOTIDE SEQUENCE</scope>
    <source>
        <tissue evidence="2">Leaves</tissue>
    </source>
</reference>
<reference evidence="2" key="1">
    <citation type="submission" date="2018-07" db="EMBL/GenBank/DDBJ databases">
        <authorList>
            <person name="Gao Z.-S."/>
            <person name="Jia H.-M."/>
            <person name="Jia H.-J."/>
            <person name="Cai Q.-L."/>
            <person name="Wang Y."/>
            <person name="Zhao H.-B."/>
        </authorList>
    </citation>
    <scope>NUCLEOTIDE SEQUENCE</scope>
    <source>
        <tissue evidence="2">Leaves</tissue>
    </source>
</reference>
<dbReference type="EMBL" id="RXIC02000020">
    <property type="protein sequence ID" value="KAB1224250.1"/>
    <property type="molecule type" value="Genomic_DNA"/>
</dbReference>
<accession>A0A6A1WGA4</accession>